<evidence type="ECO:0000256" key="5">
    <source>
        <dbReference type="ARBA" id="ARBA00023136"/>
    </source>
</evidence>
<evidence type="ECO:0000256" key="2">
    <source>
        <dbReference type="ARBA" id="ARBA00022475"/>
    </source>
</evidence>
<evidence type="ECO:0000256" key="4">
    <source>
        <dbReference type="ARBA" id="ARBA00022989"/>
    </source>
</evidence>
<keyword evidence="5" id="KW-0472">Membrane</keyword>
<dbReference type="RefSeq" id="WP_227869164.1">
    <property type="nucleotide sequence ID" value="NZ_BSUW01000003.1"/>
</dbReference>
<keyword evidence="4" id="KW-1133">Transmembrane helix</keyword>
<keyword evidence="3" id="KW-0812">Transmembrane</keyword>
<evidence type="ECO:0000313" key="8">
    <source>
        <dbReference type="EMBL" id="GMA73445.1"/>
    </source>
</evidence>
<dbReference type="InterPro" id="IPR051539">
    <property type="entry name" value="T4SS-coupling_protein"/>
</dbReference>
<dbReference type="EMBL" id="BSUW01000003">
    <property type="protein sequence ID" value="GMA73406.1"/>
    <property type="molecule type" value="Genomic_DNA"/>
</dbReference>
<reference evidence="10" key="2">
    <citation type="submission" date="2023-02" db="EMBL/GenBank/DDBJ databases">
        <authorList>
            <person name="Sun Q."/>
            <person name="Mori K."/>
        </authorList>
    </citation>
    <scope>NUCLEOTIDE SEQUENCE</scope>
    <source>
        <strain evidence="10">NBRC 114545</strain>
    </source>
</reference>
<dbReference type="EMBL" id="BSUW01000004">
    <property type="protein sequence ID" value="GMA73525.1"/>
    <property type="molecule type" value="Genomic_DNA"/>
</dbReference>
<dbReference type="EMBL" id="BSUW01000004">
    <property type="protein sequence ID" value="GMA73561.1"/>
    <property type="molecule type" value="Genomic_DNA"/>
</dbReference>
<dbReference type="Gene3D" id="3.40.50.300">
    <property type="entry name" value="P-loop containing nucleotide triphosphate hydrolases"/>
    <property type="match status" value="1"/>
</dbReference>
<sequence length="155" mass="17545">MQQNQSDPILLALDEFPRLGYMPAFTDAISTLRSRNVSVMILLQSLAQLDKIYQENGRKVIMDNMHYVVVHNALDNTSQKYFSERAGAKTAVIKSRNRGSGGATSYNPQSVPLIRPEDFATLKQPILYAYNLGVTRVDKAYWFKNNRMKSLVNQG</sequence>
<dbReference type="Pfam" id="PF12696">
    <property type="entry name" value="TraG-D_C"/>
    <property type="match status" value="1"/>
</dbReference>
<evidence type="ECO:0000259" key="6">
    <source>
        <dbReference type="Pfam" id="PF12696"/>
    </source>
</evidence>
<evidence type="ECO:0000313" key="11">
    <source>
        <dbReference type="EMBL" id="GMA73561.1"/>
    </source>
</evidence>
<evidence type="ECO:0000313" key="7">
    <source>
        <dbReference type="EMBL" id="GMA73406.1"/>
    </source>
</evidence>
<dbReference type="InterPro" id="IPR027417">
    <property type="entry name" value="P-loop_NTPase"/>
</dbReference>
<evidence type="ECO:0000313" key="10">
    <source>
        <dbReference type="EMBL" id="GMA73525.1"/>
    </source>
</evidence>
<comment type="caution">
    <text evidence="10">The sequence shown here is derived from an EMBL/GenBank/DDBJ whole genome shotgun (WGS) entry which is preliminary data.</text>
</comment>
<dbReference type="PANTHER" id="PTHR37937">
    <property type="entry name" value="CONJUGATIVE TRANSFER: DNA TRANSPORT"/>
    <property type="match status" value="1"/>
</dbReference>
<dbReference type="CDD" id="cd01127">
    <property type="entry name" value="TrwB_TraG_TraD_VirD4"/>
    <property type="match status" value="1"/>
</dbReference>
<dbReference type="GO" id="GO:0005886">
    <property type="term" value="C:plasma membrane"/>
    <property type="evidence" value="ECO:0007669"/>
    <property type="project" value="UniProtKB-SubCell"/>
</dbReference>
<reference evidence="10 12" key="1">
    <citation type="journal article" date="2014" name="Int. J. Syst. Evol. Microbiol.">
        <title>Complete genome sequence of Corynebacterium casei LMG S-19264T (=DSM 44701T), isolated from a smear-ripened cheese.</title>
        <authorList>
            <consortium name="US DOE Joint Genome Institute (JGI-PGF)"/>
            <person name="Walter F."/>
            <person name="Albersmeier A."/>
            <person name="Kalinowski J."/>
            <person name="Ruckert C."/>
        </authorList>
    </citation>
    <scope>NUCLEOTIDE SEQUENCE [LARGE SCALE GENOMIC DNA]</scope>
    <source>
        <strain evidence="10 12">NBRC 114545</strain>
    </source>
</reference>
<evidence type="ECO:0000313" key="9">
    <source>
        <dbReference type="EMBL" id="GMA73481.1"/>
    </source>
</evidence>
<organism evidence="10 12">
    <name type="scientific">Tetragenococcus osmophilus</name>
    <dbReference type="NCBI Taxonomy" id="526944"/>
    <lineage>
        <taxon>Bacteria</taxon>
        <taxon>Bacillati</taxon>
        <taxon>Bacillota</taxon>
        <taxon>Bacilli</taxon>
        <taxon>Lactobacillales</taxon>
        <taxon>Enterococcaceae</taxon>
        <taxon>Tetragenococcus</taxon>
    </lineage>
</organism>
<evidence type="ECO:0000256" key="1">
    <source>
        <dbReference type="ARBA" id="ARBA00004651"/>
    </source>
</evidence>
<accession>A0AA38CZL7</accession>
<dbReference type="InterPro" id="IPR032689">
    <property type="entry name" value="TraG-D_C"/>
</dbReference>
<protein>
    <recommendedName>
        <fullName evidence="6">TraD/TraG TraM recognition site domain-containing protein</fullName>
    </recommendedName>
</protein>
<dbReference type="EMBL" id="BSUW01000003">
    <property type="protein sequence ID" value="GMA73481.1"/>
    <property type="molecule type" value="Genomic_DNA"/>
</dbReference>
<dbReference type="PANTHER" id="PTHR37937:SF1">
    <property type="entry name" value="CONJUGATIVE TRANSFER: DNA TRANSPORT"/>
    <property type="match status" value="1"/>
</dbReference>
<keyword evidence="2" id="KW-1003">Cell membrane</keyword>
<dbReference type="EMBL" id="BSUW01000003">
    <property type="protein sequence ID" value="GMA73445.1"/>
    <property type="molecule type" value="Genomic_DNA"/>
</dbReference>
<name>A0AA38CZL7_9ENTE</name>
<dbReference type="Proteomes" id="UP001157039">
    <property type="component" value="Unassembled WGS sequence"/>
</dbReference>
<dbReference type="AlphaFoldDB" id="A0AA38CZL7"/>
<evidence type="ECO:0000256" key="3">
    <source>
        <dbReference type="ARBA" id="ARBA00022692"/>
    </source>
</evidence>
<evidence type="ECO:0000313" key="12">
    <source>
        <dbReference type="Proteomes" id="UP001157039"/>
    </source>
</evidence>
<dbReference type="SUPFAM" id="SSF52540">
    <property type="entry name" value="P-loop containing nucleoside triphosphate hydrolases"/>
    <property type="match status" value="1"/>
</dbReference>
<gene>
    <name evidence="7" type="ORF">GCM10025885_24550</name>
    <name evidence="8" type="ORF">GCM10025885_24940</name>
    <name evidence="9" type="ORF">GCM10025885_25300</name>
    <name evidence="10" type="ORF">GCM10025885_25740</name>
    <name evidence="11" type="ORF">GCM10025885_26100</name>
</gene>
<comment type="subcellular location">
    <subcellularLocation>
        <location evidence="1">Cell membrane</location>
        <topology evidence="1">Multi-pass membrane protein</topology>
    </subcellularLocation>
</comment>
<proteinExistence type="predicted"/>
<feature type="domain" description="TraD/TraG TraM recognition site" evidence="6">
    <location>
        <begin position="8"/>
        <end position="124"/>
    </location>
</feature>